<dbReference type="Proteomes" id="UP000516369">
    <property type="component" value="Chromosome"/>
</dbReference>
<evidence type="ECO:0000256" key="5">
    <source>
        <dbReference type="SAM" id="Phobius"/>
    </source>
</evidence>
<dbReference type="EMBL" id="CP053923">
    <property type="protein sequence ID" value="QNT69494.1"/>
    <property type="molecule type" value="Genomic_DNA"/>
</dbReference>
<evidence type="ECO:0000256" key="3">
    <source>
        <dbReference type="ARBA" id="ARBA00022989"/>
    </source>
</evidence>
<dbReference type="RefSeq" id="WP_190262995.1">
    <property type="nucleotide sequence ID" value="NZ_CP053923.1"/>
</dbReference>
<dbReference type="Pfam" id="PF07681">
    <property type="entry name" value="DoxX"/>
    <property type="match status" value="1"/>
</dbReference>
<comment type="subcellular location">
    <subcellularLocation>
        <location evidence="1">Membrane</location>
        <topology evidence="1">Multi-pass membrane protein</topology>
    </subcellularLocation>
</comment>
<name>A0A7H1N1A8_9PROT</name>
<dbReference type="KEGG" id="dvn:HQ394_09345"/>
<dbReference type="AlphaFoldDB" id="A0A7H1N1A8"/>
<evidence type="ECO:0000256" key="2">
    <source>
        <dbReference type="ARBA" id="ARBA00022692"/>
    </source>
</evidence>
<feature type="transmembrane region" description="Helical" evidence="5">
    <location>
        <begin position="112"/>
        <end position="131"/>
    </location>
</feature>
<keyword evidence="4 5" id="KW-0472">Membrane</keyword>
<sequence length="132" mass="14470">MDWLITEGLPLLARVSLVILFPFSALDKIVNWSSALAQAKSSFLPGGPVLLLLAILVEVVTPICIVTGWQDRPAAFVLAGFCVITAILYHRFWLYPRFFFADSEGRPHLWDFLKNFGLAGGLLLIVLGSGAP</sequence>
<feature type="transmembrane region" description="Helical" evidence="5">
    <location>
        <begin position="49"/>
        <end position="67"/>
    </location>
</feature>
<dbReference type="GO" id="GO:0016020">
    <property type="term" value="C:membrane"/>
    <property type="evidence" value="ECO:0007669"/>
    <property type="project" value="UniProtKB-SubCell"/>
</dbReference>
<organism evidence="6 7">
    <name type="scientific">Defluviicoccus vanus</name>
    <dbReference type="NCBI Taxonomy" id="111831"/>
    <lineage>
        <taxon>Bacteria</taxon>
        <taxon>Pseudomonadati</taxon>
        <taxon>Pseudomonadota</taxon>
        <taxon>Alphaproteobacteria</taxon>
        <taxon>Rhodospirillales</taxon>
        <taxon>Rhodospirillaceae</taxon>
        <taxon>Defluviicoccus</taxon>
    </lineage>
</organism>
<keyword evidence="2 5" id="KW-0812">Transmembrane</keyword>
<gene>
    <name evidence="6" type="ORF">HQ394_09345</name>
</gene>
<accession>A0A7H1N1A8</accession>
<evidence type="ECO:0000256" key="4">
    <source>
        <dbReference type="ARBA" id="ARBA00023136"/>
    </source>
</evidence>
<evidence type="ECO:0000313" key="7">
    <source>
        <dbReference type="Proteomes" id="UP000516369"/>
    </source>
</evidence>
<reference evidence="6 7" key="1">
    <citation type="submission" date="2020-05" db="EMBL/GenBank/DDBJ databases">
        <title>Complete closed genome sequence of Defluviicoccus vanus.</title>
        <authorList>
            <person name="Bessarab I."/>
            <person name="Arumugam K."/>
            <person name="Maszenan A.M."/>
            <person name="Seviour R.J."/>
            <person name="Williams R.B."/>
        </authorList>
    </citation>
    <scope>NUCLEOTIDE SEQUENCE [LARGE SCALE GENOMIC DNA]</scope>
    <source>
        <strain evidence="6 7">Ben 114</strain>
    </source>
</reference>
<keyword evidence="7" id="KW-1185">Reference proteome</keyword>
<proteinExistence type="predicted"/>
<evidence type="ECO:0000313" key="6">
    <source>
        <dbReference type="EMBL" id="QNT69494.1"/>
    </source>
</evidence>
<feature type="transmembrane region" description="Helical" evidence="5">
    <location>
        <begin position="74"/>
        <end position="92"/>
    </location>
</feature>
<dbReference type="InterPro" id="IPR032808">
    <property type="entry name" value="DoxX"/>
</dbReference>
<evidence type="ECO:0000256" key="1">
    <source>
        <dbReference type="ARBA" id="ARBA00004141"/>
    </source>
</evidence>
<keyword evidence="3 5" id="KW-1133">Transmembrane helix</keyword>
<protein>
    <submittedName>
        <fullName evidence="6">DoxX family protein</fullName>
    </submittedName>
</protein>